<keyword evidence="4" id="KW-1185">Reference proteome</keyword>
<dbReference type="AlphaFoldDB" id="A0A7W6CIB8"/>
<dbReference type="SUPFAM" id="SSF143744">
    <property type="entry name" value="GlcG-like"/>
    <property type="match status" value="1"/>
</dbReference>
<comment type="caution">
    <text evidence="3">The sequence shown here is derived from an EMBL/GenBank/DDBJ whole genome shotgun (WGS) entry which is preliminary data.</text>
</comment>
<accession>A0A7W6CIB8</accession>
<protein>
    <submittedName>
        <fullName evidence="3">Uncharacterized protein GlcG (DUF336 family)</fullName>
    </submittedName>
</protein>
<sequence>MRAKSFAALALVIMAQPGHAQTEARNTTPPSPQSMPGDYFDIPQSAQLKVPLGPPAGGRGQQASRPASSLSQALATMAAQAALASCAADGYAITVAVTDAQGHLKAALAADGTRENGIYMAMHKTLTVVGFRISTLELRQRIEKDPALLDQVKPNMSLLPGGVPIFGHGAFLGAIATSGASAHIEEKCAADGIAGIASQL</sequence>
<dbReference type="PANTHER" id="PTHR34309:SF10">
    <property type="entry name" value="SLR1406 PROTEIN"/>
    <property type="match status" value="1"/>
</dbReference>
<dbReference type="Pfam" id="PF03928">
    <property type="entry name" value="HbpS-like"/>
    <property type="match status" value="1"/>
</dbReference>
<evidence type="ECO:0000256" key="1">
    <source>
        <dbReference type="SAM" id="MobiDB-lite"/>
    </source>
</evidence>
<feature type="signal peptide" evidence="2">
    <location>
        <begin position="1"/>
        <end position="20"/>
    </location>
</feature>
<evidence type="ECO:0000313" key="4">
    <source>
        <dbReference type="Proteomes" id="UP000548867"/>
    </source>
</evidence>
<feature type="region of interest" description="Disordered" evidence="1">
    <location>
        <begin position="18"/>
        <end position="40"/>
    </location>
</feature>
<dbReference type="InterPro" id="IPR005624">
    <property type="entry name" value="PduO/GlcC-like"/>
</dbReference>
<dbReference type="PANTHER" id="PTHR34309">
    <property type="entry name" value="SLR1406 PROTEIN"/>
    <property type="match status" value="1"/>
</dbReference>
<dbReference type="InterPro" id="IPR052517">
    <property type="entry name" value="GlcG_carb_metab_protein"/>
</dbReference>
<feature type="chain" id="PRO_5031388799" evidence="2">
    <location>
        <begin position="21"/>
        <end position="200"/>
    </location>
</feature>
<name>A0A7W6CIB8_9SPHN</name>
<evidence type="ECO:0000256" key="2">
    <source>
        <dbReference type="SAM" id="SignalP"/>
    </source>
</evidence>
<evidence type="ECO:0000313" key="3">
    <source>
        <dbReference type="EMBL" id="MBB3957093.1"/>
    </source>
</evidence>
<dbReference type="InterPro" id="IPR038084">
    <property type="entry name" value="PduO/GlcC-like_sf"/>
</dbReference>
<proteinExistence type="predicted"/>
<organism evidence="3 4">
    <name type="scientific">Novosphingobium sediminicola</name>
    <dbReference type="NCBI Taxonomy" id="563162"/>
    <lineage>
        <taxon>Bacteria</taxon>
        <taxon>Pseudomonadati</taxon>
        <taxon>Pseudomonadota</taxon>
        <taxon>Alphaproteobacteria</taxon>
        <taxon>Sphingomonadales</taxon>
        <taxon>Sphingomonadaceae</taxon>
        <taxon>Novosphingobium</taxon>
    </lineage>
</organism>
<keyword evidence="2" id="KW-0732">Signal</keyword>
<reference evidence="3 4" key="1">
    <citation type="submission" date="2020-08" db="EMBL/GenBank/DDBJ databases">
        <title>Genomic Encyclopedia of Type Strains, Phase IV (KMG-IV): sequencing the most valuable type-strain genomes for metagenomic binning, comparative biology and taxonomic classification.</title>
        <authorList>
            <person name="Goeker M."/>
        </authorList>
    </citation>
    <scope>NUCLEOTIDE SEQUENCE [LARGE SCALE GENOMIC DNA]</scope>
    <source>
        <strain evidence="3 4">DSM 27057</strain>
    </source>
</reference>
<dbReference type="Proteomes" id="UP000548867">
    <property type="component" value="Unassembled WGS sequence"/>
</dbReference>
<dbReference type="RefSeq" id="WP_183628109.1">
    <property type="nucleotide sequence ID" value="NZ_JACIDX010000019.1"/>
</dbReference>
<gene>
    <name evidence="3" type="ORF">GGR38_004067</name>
</gene>
<dbReference type="EMBL" id="JACIDX010000019">
    <property type="protein sequence ID" value="MBB3957093.1"/>
    <property type="molecule type" value="Genomic_DNA"/>
</dbReference>
<dbReference type="Gene3D" id="3.30.450.150">
    <property type="entry name" value="Haem-degrading domain"/>
    <property type="match status" value="1"/>
</dbReference>